<feature type="transmembrane region" description="Helical" evidence="1">
    <location>
        <begin position="40"/>
        <end position="63"/>
    </location>
</feature>
<keyword evidence="1" id="KW-0472">Membrane</keyword>
<dbReference type="InterPro" id="IPR010559">
    <property type="entry name" value="Sig_transdc_His_kin_internal"/>
</dbReference>
<reference evidence="4" key="1">
    <citation type="journal article" date="2019" name="Int. J. Syst. Evol. Microbiol.">
        <title>The Global Catalogue of Microorganisms (GCM) 10K type strain sequencing project: providing services to taxonomists for standard genome sequencing and annotation.</title>
        <authorList>
            <consortium name="The Broad Institute Genomics Platform"/>
            <consortium name="The Broad Institute Genome Sequencing Center for Infectious Disease"/>
            <person name="Wu L."/>
            <person name="Ma J."/>
        </authorList>
    </citation>
    <scope>NUCLEOTIDE SEQUENCE [LARGE SCALE GENOMIC DNA]</scope>
    <source>
        <strain evidence="4">JCM 18283</strain>
    </source>
</reference>
<keyword evidence="4" id="KW-1185">Reference proteome</keyword>
<dbReference type="Pfam" id="PF06580">
    <property type="entry name" value="His_kinase"/>
    <property type="match status" value="1"/>
</dbReference>
<evidence type="ECO:0000313" key="3">
    <source>
        <dbReference type="EMBL" id="GAA4925647.1"/>
    </source>
</evidence>
<dbReference type="InterPro" id="IPR050640">
    <property type="entry name" value="Bact_2-comp_sensor_kinase"/>
</dbReference>
<dbReference type="Proteomes" id="UP001501436">
    <property type="component" value="Unassembled WGS sequence"/>
</dbReference>
<feature type="domain" description="Signal transduction histidine kinase internal region" evidence="2">
    <location>
        <begin position="159"/>
        <end position="236"/>
    </location>
</feature>
<evidence type="ECO:0000313" key="4">
    <source>
        <dbReference type="Proteomes" id="UP001501436"/>
    </source>
</evidence>
<evidence type="ECO:0000259" key="2">
    <source>
        <dbReference type="Pfam" id="PF06580"/>
    </source>
</evidence>
<feature type="transmembrane region" description="Helical" evidence="1">
    <location>
        <begin position="7"/>
        <end position="28"/>
    </location>
</feature>
<dbReference type="RefSeq" id="WP_345332737.1">
    <property type="nucleotide sequence ID" value="NZ_BAABJI010000002.1"/>
</dbReference>
<evidence type="ECO:0000256" key="1">
    <source>
        <dbReference type="SAM" id="Phobius"/>
    </source>
</evidence>
<dbReference type="InterPro" id="IPR036890">
    <property type="entry name" value="HATPase_C_sf"/>
</dbReference>
<keyword evidence="1" id="KW-0812">Transmembrane</keyword>
<feature type="transmembrane region" description="Helical" evidence="1">
    <location>
        <begin position="116"/>
        <end position="137"/>
    </location>
</feature>
<accession>A0ABP9G4M5</accession>
<name>A0ABP9G4M5_9SPHI</name>
<dbReference type="PANTHER" id="PTHR34220:SF7">
    <property type="entry name" value="SENSOR HISTIDINE KINASE YPDA"/>
    <property type="match status" value="1"/>
</dbReference>
<sequence length="340" mass="39646">MFKSYFFKWYFILTGVLTSATMLALLLRNERLYDVRWWEYLLYVCQLGLTLLVCWLIQGYFLLNEHKWINARFKHVVGIFLASLLTAIFAYIYYLIFPLSKLNDTQVGYNSASDFAIHYIGAFLASLISYVVFYSVYTNSALQNTRLQNEILEQAHLRAQLLSLQQQISPHFLFNSLSTLKTLTSEKPTKDYIIQLSAVYRYVLNYNRHYLTPLKEELGFIRSYLYIMTTRYEESLQVSINVPDEFLELMIPPLSVQLLIENAIKHNSVSAERPLQINIQVNDTPALVITNNLQLKKVPEEGTGTGINNIRERYKLLMQKTVEVDNNKERFSVTLPLLRS</sequence>
<dbReference type="PANTHER" id="PTHR34220">
    <property type="entry name" value="SENSOR HISTIDINE KINASE YPDA"/>
    <property type="match status" value="1"/>
</dbReference>
<dbReference type="Gene3D" id="3.30.565.10">
    <property type="entry name" value="Histidine kinase-like ATPase, C-terminal domain"/>
    <property type="match status" value="1"/>
</dbReference>
<dbReference type="EMBL" id="BAABJI010000002">
    <property type="protein sequence ID" value="GAA4925647.1"/>
    <property type="molecule type" value="Genomic_DNA"/>
</dbReference>
<proteinExistence type="predicted"/>
<gene>
    <name evidence="3" type="ORF">GCM10023313_32770</name>
</gene>
<organism evidence="3 4">
    <name type="scientific">Mucilaginibacter defluvii</name>
    <dbReference type="NCBI Taxonomy" id="1196019"/>
    <lineage>
        <taxon>Bacteria</taxon>
        <taxon>Pseudomonadati</taxon>
        <taxon>Bacteroidota</taxon>
        <taxon>Sphingobacteriia</taxon>
        <taxon>Sphingobacteriales</taxon>
        <taxon>Sphingobacteriaceae</taxon>
        <taxon>Mucilaginibacter</taxon>
    </lineage>
</organism>
<feature type="transmembrane region" description="Helical" evidence="1">
    <location>
        <begin position="75"/>
        <end position="96"/>
    </location>
</feature>
<keyword evidence="1" id="KW-1133">Transmembrane helix</keyword>
<comment type="caution">
    <text evidence="3">The sequence shown here is derived from an EMBL/GenBank/DDBJ whole genome shotgun (WGS) entry which is preliminary data.</text>
</comment>
<protein>
    <recommendedName>
        <fullName evidence="2">Signal transduction histidine kinase internal region domain-containing protein</fullName>
    </recommendedName>
</protein>